<dbReference type="PANTHER" id="PTHR11496">
    <property type="entry name" value="ALCOHOL DEHYDROGENASE"/>
    <property type="match status" value="1"/>
</dbReference>
<keyword evidence="3" id="KW-0520">NAD</keyword>
<dbReference type="Proteomes" id="UP000715441">
    <property type="component" value="Unassembled WGS sequence"/>
</dbReference>
<evidence type="ECO:0000256" key="2">
    <source>
        <dbReference type="ARBA" id="ARBA00023002"/>
    </source>
</evidence>
<evidence type="ECO:0000313" key="7">
    <source>
        <dbReference type="Proteomes" id="UP000715441"/>
    </source>
</evidence>
<dbReference type="InterPro" id="IPR018211">
    <property type="entry name" value="ADH_Fe_CS"/>
</dbReference>
<dbReference type="SUPFAM" id="SSF56796">
    <property type="entry name" value="Dehydroquinate synthase-like"/>
    <property type="match status" value="1"/>
</dbReference>
<dbReference type="PROSITE" id="PS00060">
    <property type="entry name" value="ADH_IRON_2"/>
    <property type="match status" value="1"/>
</dbReference>
<dbReference type="Pfam" id="PF25137">
    <property type="entry name" value="ADH_Fe_C"/>
    <property type="match status" value="1"/>
</dbReference>
<dbReference type="Pfam" id="PF00465">
    <property type="entry name" value="Fe-ADH"/>
    <property type="match status" value="1"/>
</dbReference>
<evidence type="ECO:0000259" key="5">
    <source>
        <dbReference type="Pfam" id="PF25137"/>
    </source>
</evidence>
<organism evidence="6 7">
    <name type="scientific">Amycolatopsis acididurans</name>
    <dbReference type="NCBI Taxonomy" id="2724524"/>
    <lineage>
        <taxon>Bacteria</taxon>
        <taxon>Bacillati</taxon>
        <taxon>Actinomycetota</taxon>
        <taxon>Actinomycetes</taxon>
        <taxon>Pseudonocardiales</taxon>
        <taxon>Pseudonocardiaceae</taxon>
        <taxon>Amycolatopsis</taxon>
    </lineage>
</organism>
<feature type="domain" description="Alcohol dehydrogenase iron-type/glycerol dehydrogenase GldA" evidence="4">
    <location>
        <begin position="13"/>
        <end position="189"/>
    </location>
</feature>
<dbReference type="PANTHER" id="PTHR11496:SF102">
    <property type="entry name" value="ALCOHOL DEHYDROGENASE 4"/>
    <property type="match status" value="1"/>
</dbReference>
<keyword evidence="7" id="KW-1185">Reference proteome</keyword>
<evidence type="ECO:0000313" key="6">
    <source>
        <dbReference type="EMBL" id="NKQ56954.1"/>
    </source>
</evidence>
<evidence type="ECO:0000259" key="4">
    <source>
        <dbReference type="Pfam" id="PF00465"/>
    </source>
</evidence>
<proteinExistence type="inferred from homology"/>
<dbReference type="EMBL" id="JAAXLS010000029">
    <property type="protein sequence ID" value="NKQ56954.1"/>
    <property type="molecule type" value="Genomic_DNA"/>
</dbReference>
<sequence length="401" mass="42014">MPARTFTIPPADTVTYGEGAFDQIGALLDRVGGSRALAILSGSLAGSAVEQALRDRLGARLVAVHSGIPQHVPRAAVLHAAEAARESGVDSVLSVGGGTPIDCAKAVTLCLAENITEPDQFEKHRVRFTYPDSYEIPEVHGTLIPHIAVPTTLSGGEHTALFGVTDEITHRKCAYTDPGFQPKAVVLDPWVCAATPDWLWAASGMRAVDHAVEGILSTRHMALTDGLGAEALRLISRNLAHSKKNPGDAEARTNCLLGTWLSIFGLTNAGVGLSHGIGHQLAAEFDILHGLTSAIMLPLVMEFTREQTGPRLRLIAEAFGTDTREMDDAAAADAAIGAVRGLIGSLGLTNTISAAGGRREVLPAIAEHVMTDPAVAACPRPVTQADVLNLLEAAWATTGPN</sequence>
<dbReference type="InterPro" id="IPR001670">
    <property type="entry name" value="ADH_Fe/GldA"/>
</dbReference>
<comment type="caution">
    <text evidence="6">The sequence shown here is derived from an EMBL/GenBank/DDBJ whole genome shotgun (WGS) entry which is preliminary data.</text>
</comment>
<dbReference type="Gene3D" id="1.20.1090.10">
    <property type="entry name" value="Dehydroquinate synthase-like - alpha domain"/>
    <property type="match status" value="1"/>
</dbReference>
<dbReference type="CDD" id="cd08192">
    <property type="entry name" value="MAR-like"/>
    <property type="match status" value="1"/>
</dbReference>
<dbReference type="InterPro" id="IPR056798">
    <property type="entry name" value="ADH_Fe_C"/>
</dbReference>
<keyword evidence="2" id="KW-0560">Oxidoreductase</keyword>
<evidence type="ECO:0000256" key="3">
    <source>
        <dbReference type="ARBA" id="ARBA00023027"/>
    </source>
</evidence>
<comment type="similarity">
    <text evidence="1">Belongs to the iron-containing alcohol dehydrogenase family.</text>
</comment>
<accession>A0ABX1JB85</accession>
<name>A0ABX1JB85_9PSEU</name>
<dbReference type="InterPro" id="IPR039697">
    <property type="entry name" value="Alcohol_dehydrogenase_Fe"/>
</dbReference>
<protein>
    <submittedName>
        <fullName evidence="6">Iron-containing alcohol dehydrogenase</fullName>
    </submittedName>
</protein>
<gene>
    <name evidence="6" type="ORF">HFP15_29210</name>
</gene>
<dbReference type="Gene3D" id="3.40.50.1970">
    <property type="match status" value="1"/>
</dbReference>
<feature type="domain" description="Fe-containing alcohol dehydrogenase-like C-terminal" evidence="5">
    <location>
        <begin position="201"/>
        <end position="395"/>
    </location>
</feature>
<evidence type="ECO:0000256" key="1">
    <source>
        <dbReference type="ARBA" id="ARBA00007358"/>
    </source>
</evidence>
<dbReference type="RefSeq" id="WP_168519983.1">
    <property type="nucleotide sequence ID" value="NZ_JAAXLS010000029.1"/>
</dbReference>
<reference evidence="6 7" key="1">
    <citation type="submission" date="2020-04" db="EMBL/GenBank/DDBJ databases">
        <title>Novel species.</title>
        <authorList>
            <person name="Teo W.F.A."/>
            <person name="Lipun K."/>
            <person name="Srisuk N."/>
            <person name="Duangmal K."/>
        </authorList>
    </citation>
    <scope>NUCLEOTIDE SEQUENCE [LARGE SCALE GENOMIC DNA]</scope>
    <source>
        <strain evidence="6 7">K13G38</strain>
    </source>
</reference>